<evidence type="ECO:0000313" key="2">
    <source>
        <dbReference type="EMBL" id="TKR95019.1"/>
    </source>
</evidence>
<protein>
    <submittedName>
        <fullName evidence="2">Uncharacterized protein</fullName>
    </submittedName>
</protein>
<keyword evidence="1" id="KW-0732">Signal</keyword>
<name>A0A4U5PES5_STECR</name>
<evidence type="ECO:0000313" key="3">
    <source>
        <dbReference type="Proteomes" id="UP000298663"/>
    </source>
</evidence>
<reference evidence="2 3" key="2">
    <citation type="journal article" date="2019" name="G3 (Bethesda)">
        <title>Hybrid Assembly of the Genome of the Entomopathogenic Nematode Steinernema carpocapsae Identifies the X-Chromosome.</title>
        <authorList>
            <person name="Serra L."/>
            <person name="Macchietto M."/>
            <person name="Macias-Munoz A."/>
            <person name="McGill C.J."/>
            <person name="Rodriguez I.M."/>
            <person name="Rodriguez B."/>
            <person name="Murad R."/>
            <person name="Mortazavi A."/>
        </authorList>
    </citation>
    <scope>NUCLEOTIDE SEQUENCE [LARGE SCALE GENOMIC DNA]</scope>
    <source>
        <strain evidence="2 3">ALL</strain>
    </source>
</reference>
<gene>
    <name evidence="2" type="ORF">L596_009242</name>
</gene>
<feature type="chain" id="PRO_5020733802" evidence="1">
    <location>
        <begin position="21"/>
        <end position="71"/>
    </location>
</feature>
<proteinExistence type="predicted"/>
<feature type="signal peptide" evidence="1">
    <location>
        <begin position="1"/>
        <end position="20"/>
    </location>
</feature>
<dbReference type="EMBL" id="AZBU02000002">
    <property type="protein sequence ID" value="TKR95019.1"/>
    <property type="molecule type" value="Genomic_DNA"/>
</dbReference>
<evidence type="ECO:0000256" key="1">
    <source>
        <dbReference type="SAM" id="SignalP"/>
    </source>
</evidence>
<comment type="caution">
    <text evidence="2">The sequence shown here is derived from an EMBL/GenBank/DDBJ whole genome shotgun (WGS) entry which is preliminary data.</text>
</comment>
<reference evidence="2 3" key="1">
    <citation type="journal article" date="2015" name="Genome Biol.">
        <title>Comparative genomics of Steinernema reveals deeply conserved gene regulatory networks.</title>
        <authorList>
            <person name="Dillman A.R."/>
            <person name="Macchietto M."/>
            <person name="Porter C.F."/>
            <person name="Rogers A."/>
            <person name="Williams B."/>
            <person name="Antoshechkin I."/>
            <person name="Lee M.M."/>
            <person name="Goodwin Z."/>
            <person name="Lu X."/>
            <person name="Lewis E.E."/>
            <person name="Goodrich-Blair H."/>
            <person name="Stock S.P."/>
            <person name="Adams B.J."/>
            <person name="Sternberg P.W."/>
            <person name="Mortazavi A."/>
        </authorList>
    </citation>
    <scope>NUCLEOTIDE SEQUENCE [LARGE SCALE GENOMIC DNA]</scope>
    <source>
        <strain evidence="2 3">ALL</strain>
    </source>
</reference>
<dbReference type="Proteomes" id="UP000298663">
    <property type="component" value="Unassembled WGS sequence"/>
</dbReference>
<dbReference type="AlphaFoldDB" id="A0A4U5PES5"/>
<keyword evidence="3" id="KW-1185">Reference proteome</keyword>
<sequence length="71" mass="8066">MNSFLRIYLLLFYFASLVFCAPANTEKELIKMALDTFDSSLRDFEPLPSPYTSELAKVIPNKELVTSNTLS</sequence>
<accession>A0A4U5PES5</accession>
<organism evidence="2 3">
    <name type="scientific">Steinernema carpocapsae</name>
    <name type="common">Entomopathogenic nematode</name>
    <dbReference type="NCBI Taxonomy" id="34508"/>
    <lineage>
        <taxon>Eukaryota</taxon>
        <taxon>Metazoa</taxon>
        <taxon>Ecdysozoa</taxon>
        <taxon>Nematoda</taxon>
        <taxon>Chromadorea</taxon>
        <taxon>Rhabditida</taxon>
        <taxon>Tylenchina</taxon>
        <taxon>Panagrolaimomorpha</taxon>
        <taxon>Strongyloidoidea</taxon>
        <taxon>Steinernematidae</taxon>
        <taxon>Steinernema</taxon>
    </lineage>
</organism>